<protein>
    <submittedName>
        <fullName evidence="10">1,4-alpha-glucan branching enzyme</fullName>
    </submittedName>
</protein>
<dbReference type="PANTHER" id="PTHR41695">
    <property type="entry name" value="1,4-ALPHA-GLUCAN BRANCHING ENZYME RV3031-RELATED"/>
    <property type="match status" value="1"/>
</dbReference>
<dbReference type="SUPFAM" id="SSF88688">
    <property type="entry name" value="Families 57/38 glycoside transferase middle domain"/>
    <property type="match status" value="1"/>
</dbReference>
<dbReference type="STRING" id="1173111.SAMN05444955_109101"/>
<dbReference type="CDD" id="cd10792">
    <property type="entry name" value="GH57N_AmyC_like"/>
    <property type="match status" value="1"/>
</dbReference>
<dbReference type="Pfam" id="PF00534">
    <property type="entry name" value="Glycos_transf_1"/>
    <property type="match status" value="1"/>
</dbReference>
<feature type="domain" description="Glycosyltransferase subfamily 4-like N-terminal" evidence="9">
    <location>
        <begin position="549"/>
        <end position="724"/>
    </location>
</feature>
<evidence type="ECO:0000259" key="9">
    <source>
        <dbReference type="Pfam" id="PF13439"/>
    </source>
</evidence>
<feature type="active site" description="Nucleophile" evidence="3">
    <location>
        <position position="185"/>
    </location>
</feature>
<dbReference type="InterPro" id="IPR015293">
    <property type="entry name" value="BE_C"/>
</dbReference>
<organism evidence="10 11">
    <name type="scientific">Lihuaxuella thermophila</name>
    <dbReference type="NCBI Taxonomy" id="1173111"/>
    <lineage>
        <taxon>Bacteria</taxon>
        <taxon>Bacillati</taxon>
        <taxon>Bacillota</taxon>
        <taxon>Bacilli</taxon>
        <taxon>Bacillales</taxon>
        <taxon>Thermoactinomycetaceae</taxon>
        <taxon>Lihuaxuella</taxon>
    </lineage>
</organism>
<dbReference type="GO" id="GO:0003844">
    <property type="term" value="F:1,4-alpha-glucan branching enzyme activity"/>
    <property type="evidence" value="ECO:0007669"/>
    <property type="project" value="InterPro"/>
</dbReference>
<dbReference type="Pfam" id="PF09210">
    <property type="entry name" value="BE_C"/>
    <property type="match status" value="1"/>
</dbReference>
<dbReference type="Gene3D" id="3.40.50.2000">
    <property type="entry name" value="Glycogen Phosphorylase B"/>
    <property type="match status" value="2"/>
</dbReference>
<evidence type="ECO:0000256" key="2">
    <source>
        <dbReference type="ARBA" id="ARBA00023277"/>
    </source>
</evidence>
<evidence type="ECO:0000313" key="11">
    <source>
        <dbReference type="Proteomes" id="UP000199695"/>
    </source>
</evidence>
<dbReference type="AlphaFoldDB" id="A0A1H8FW67"/>
<dbReference type="Gene3D" id="3.20.110.10">
    <property type="entry name" value="Glycoside hydrolase 38, N terminal domain"/>
    <property type="match status" value="1"/>
</dbReference>
<dbReference type="EMBL" id="FOCQ01000009">
    <property type="protein sequence ID" value="SEN35785.1"/>
    <property type="molecule type" value="Genomic_DNA"/>
</dbReference>
<name>A0A1H8FW67_9BACL</name>
<feature type="domain" description="Glycosyl transferase family 1" evidence="6">
    <location>
        <begin position="741"/>
        <end position="897"/>
    </location>
</feature>
<comment type="similarity">
    <text evidence="1 5">Belongs to the glycosyl hydrolase 57 family.</text>
</comment>
<evidence type="ECO:0000259" key="8">
    <source>
        <dbReference type="Pfam" id="PF09210"/>
    </source>
</evidence>
<evidence type="ECO:0000259" key="6">
    <source>
        <dbReference type="Pfam" id="PF00534"/>
    </source>
</evidence>
<gene>
    <name evidence="10" type="ORF">SAMN05444955_109101</name>
</gene>
<dbReference type="Gene3D" id="1.20.1430.10">
    <property type="entry name" value="Families 57/38 glycoside transferase, middle domain"/>
    <property type="match status" value="1"/>
</dbReference>
<evidence type="ECO:0000256" key="3">
    <source>
        <dbReference type="PIRSR" id="PIRSR640042-1"/>
    </source>
</evidence>
<evidence type="ECO:0000256" key="4">
    <source>
        <dbReference type="PIRSR" id="PIRSR640042-2"/>
    </source>
</evidence>
<feature type="binding site" evidence="4">
    <location>
        <position position="237"/>
    </location>
    <ligand>
        <name>substrate</name>
    </ligand>
</feature>
<accession>A0A1H8FW67</accession>
<dbReference type="InterPro" id="IPR028098">
    <property type="entry name" value="Glyco_trans_4-like_N"/>
</dbReference>
<reference evidence="10 11" key="1">
    <citation type="submission" date="2016-10" db="EMBL/GenBank/DDBJ databases">
        <authorList>
            <person name="de Groot N.N."/>
        </authorList>
    </citation>
    <scope>NUCLEOTIDE SEQUENCE [LARGE SCALE GENOMIC DNA]</scope>
    <source>
        <strain evidence="10 11">DSM 46701</strain>
    </source>
</reference>
<dbReference type="GO" id="GO:0030979">
    <property type="term" value="P:alpha-glucan biosynthetic process"/>
    <property type="evidence" value="ECO:0007669"/>
    <property type="project" value="InterPro"/>
</dbReference>
<dbReference type="InterPro" id="IPR040042">
    <property type="entry name" value="Branching_enz_MT3115-like"/>
</dbReference>
<dbReference type="PANTHER" id="PTHR41695:SF1">
    <property type="entry name" value="1,4-ALPHA-GLUCAN BRANCHING ENZYME TK1436"/>
    <property type="match status" value="1"/>
</dbReference>
<dbReference type="InterPro" id="IPR001296">
    <property type="entry name" value="Glyco_trans_1"/>
</dbReference>
<keyword evidence="11" id="KW-1185">Reference proteome</keyword>
<dbReference type="InterPro" id="IPR004300">
    <property type="entry name" value="Glyco_hydro_57_N"/>
</dbReference>
<dbReference type="OrthoDB" id="9803279at2"/>
<dbReference type="CDD" id="cd03801">
    <property type="entry name" value="GT4_PimA-like"/>
    <property type="match status" value="1"/>
</dbReference>
<dbReference type="Proteomes" id="UP000199695">
    <property type="component" value="Unassembled WGS sequence"/>
</dbReference>
<dbReference type="RefSeq" id="WP_089969316.1">
    <property type="nucleotide sequence ID" value="NZ_FOCQ01000009.1"/>
</dbReference>
<dbReference type="Pfam" id="PF13439">
    <property type="entry name" value="Glyco_transf_4"/>
    <property type="match status" value="1"/>
</dbReference>
<evidence type="ECO:0000256" key="1">
    <source>
        <dbReference type="ARBA" id="ARBA00006821"/>
    </source>
</evidence>
<sequence>MEKGYLALVLHAHLPYVRHPESEHVLEERWLFEAITETYMPLIQMMQRLVEDGTDFRLTMSLTPTLLSMLNDPLLKTRYLNHITRCIELAEKEMERTAGTPFHRLAEEYYHKFSLIRDAFREKEILQSFREFVQLGKLELITSAATHAFLPFVMTEEAIYAQLMTAIELHERHFNQRPRGIWLPECGYRPGLDRLLKKCGLEYFFIDSHGLKQSKPGPVFGGYSPVLTPEGIAAFARDPGSSEQVWSSKTGYPGDVDYREYYRDIGYDLDFETIRPFIHPDGIRIHTGMKYYRITGQNEHKEPYNPDWAREKAALHAGHFLDERIRQVLEQKEKMGRSPVVVAPFDAELFGHWWYEGPMWMDFLLRKIHYDQDVIQTITPSEYLTLYSDYQVCELGFSSWGRGGYSDVWLRGENDWIYPALHHCEQQMVHLANKIQDPSPAEERACNQAARELMLAQSSDWAFIMDNKTMVDYAVKRTKHHVNRFQRLVRMIGHGQIDDEWLSKLERLNPIFPDINYRHYRSEHAISRVQPSDRPKVLMLSWEFPPLTIGGLSRHVYDLSRYLVRQGWEVHVITTETGNAPHTEEIEGVHVHRVHVLKPDGGEFIHWVLQLNLMMIDACHTLFDAGHRFDLIHAHDWMVTYAAKTLKHEWGLPLVSTIHATEHGRNNGIHTDLQRKISHIEWQLTYESSRIILCSQYMKREVEQIFSLPPDKSDVIPNGVDPDQLRVFREGNPADQEPYAADGESIILFVGRLVREKGVHTLIDAAPQILAEIPEAKFVIVGSGPLMDELNNKVREQCLQEKVLLTGFIPDHERNRLLRLAKVAVFPSLYEPFGIVALEAMAACTPVVVSEVGGLGDVVDHERNGRKMWPGNPDSLADQVIQTLKNPEQAQQMAQTALSELSRYDWNQIARMTIETYLKVWKPGSREQSIVTSGERV</sequence>
<evidence type="ECO:0000256" key="5">
    <source>
        <dbReference type="RuleBase" id="RU361196"/>
    </source>
</evidence>
<feature type="domain" description="Glycoside hydrolase family 57 N-terminal" evidence="7">
    <location>
        <begin position="7"/>
        <end position="392"/>
    </location>
</feature>
<feature type="binding site" evidence="4">
    <location>
        <position position="400"/>
    </location>
    <ligand>
        <name>substrate</name>
    </ligand>
</feature>
<feature type="domain" description="1,4-alpha-glucan branching enzyme C-terminal" evidence="8">
    <location>
        <begin position="421"/>
        <end position="520"/>
    </location>
</feature>
<feature type="binding site" evidence="4">
    <location>
        <position position="254"/>
    </location>
    <ligand>
        <name>substrate</name>
    </ligand>
</feature>
<dbReference type="SUPFAM" id="SSF88713">
    <property type="entry name" value="Glycoside hydrolase/deacetylase"/>
    <property type="match status" value="1"/>
</dbReference>
<dbReference type="Pfam" id="PF03065">
    <property type="entry name" value="Glyco_hydro_57"/>
    <property type="match status" value="1"/>
</dbReference>
<dbReference type="InterPro" id="IPR027291">
    <property type="entry name" value="Glyco_hydro_38_N_sf"/>
</dbReference>
<evidence type="ECO:0000259" key="7">
    <source>
        <dbReference type="Pfam" id="PF03065"/>
    </source>
</evidence>
<dbReference type="SUPFAM" id="SSF53756">
    <property type="entry name" value="UDP-Glycosyltransferase/glycogen phosphorylase"/>
    <property type="match status" value="1"/>
</dbReference>
<feature type="active site" description="Proton donor" evidence="3">
    <location>
        <position position="346"/>
    </location>
</feature>
<dbReference type="InterPro" id="IPR011330">
    <property type="entry name" value="Glyco_hydro/deAcase_b/a-brl"/>
</dbReference>
<keyword evidence="2 5" id="KW-0119">Carbohydrate metabolism</keyword>
<dbReference type="InterPro" id="IPR037090">
    <property type="entry name" value="57_glycoside_trans_central"/>
</dbReference>
<dbReference type="InterPro" id="IPR028995">
    <property type="entry name" value="Glyco_hydro_57/38_cen_sf"/>
</dbReference>
<proteinExistence type="inferred from homology"/>
<dbReference type="GO" id="GO:0005576">
    <property type="term" value="C:extracellular region"/>
    <property type="evidence" value="ECO:0007669"/>
    <property type="project" value="TreeGrafter"/>
</dbReference>
<feature type="binding site" evidence="4">
    <location>
        <position position="460"/>
    </location>
    <ligand>
        <name>substrate</name>
    </ligand>
</feature>
<evidence type="ECO:0000313" key="10">
    <source>
        <dbReference type="EMBL" id="SEN35785.1"/>
    </source>
</evidence>